<sequence length="777" mass="88103">MFPDLQTMNNYIHGGRGGAGGKGLGNGKGGAGGDGMGPSLNFDIRPGGNFTVNNMQQGDRGIEILHRTVSLAAIHDSAESFPQPKCHPETRTKMLGDLRRWALDPDPDTTVLWLYGPAGAGKSAIMQTLGGQLQDAGRLGGCFFFKRGHATRGNGKNLFATIAYQLALTVPWLRTPISQIVANDPSIIVRSITTQMKMLISNLCRTHANGDAVAILIDGLDECEGEHIQVEILRAIRDLSSDHPILLRLIVASRPEPHIREMFNSAVYVGNHHSFNVEQSFEDVRKYLCDEFSRTHRHFIYAATIIKFIDDKNYRPTQRLAFLQDGEKPGSESAFDALDQLYMTILRSTPRQAELVPILCAITNFDLTAADIDQLLDLADGEAALLLRGLHSVLRVPTHKPYSKFISSHHASFLEFLNDSNRSHEFYVGGVDHRMDLARCFLRLGAGQSQPNWSRTFGSRCPQNFIPFITSLPPSAELCPLIACLDLDYIFAQESRNLESMLCWLKMILPVPEDLIELWEDHTYIYSIRTWPGANFKPWLVQNDVSPSPELLRVLVASKFLLYDLRDVCDVLDMPWTKLRAAIQSVRPTIASDEQARSMSPVDFLQELVPIEIQRWTCRDIALICVRKMIDSDVVDGDGMDDAEEWLRLVVLLTCSPPCPILYCEFQRIPRSVMMTHLFGDLFFIRRIFEWLKSFRDPTLELVAFWRQNMLPKERHAECANEPRCDIPNNPEKPQYLRDDSVDLRYRHGHRRHKSIIINWPSKGDPHDIRTVRPFYE</sequence>
<dbReference type="Proteomes" id="UP000623467">
    <property type="component" value="Unassembled WGS sequence"/>
</dbReference>
<dbReference type="PANTHER" id="PTHR10039">
    <property type="entry name" value="AMELOGENIN"/>
    <property type="match status" value="1"/>
</dbReference>
<feature type="region of interest" description="Disordered" evidence="2">
    <location>
        <begin position="13"/>
        <end position="39"/>
    </location>
</feature>
<accession>A0A8H6WZ55</accession>
<dbReference type="Gene3D" id="3.40.50.300">
    <property type="entry name" value="P-loop containing nucleotide triphosphate hydrolases"/>
    <property type="match status" value="1"/>
</dbReference>
<evidence type="ECO:0000256" key="1">
    <source>
        <dbReference type="ARBA" id="ARBA00022737"/>
    </source>
</evidence>
<dbReference type="SUPFAM" id="SSF52540">
    <property type="entry name" value="P-loop containing nucleoside triphosphate hydrolases"/>
    <property type="match status" value="1"/>
</dbReference>
<dbReference type="Pfam" id="PF24883">
    <property type="entry name" value="NPHP3_N"/>
    <property type="match status" value="1"/>
</dbReference>
<gene>
    <name evidence="4" type="ORF">MSAN_02443700</name>
</gene>
<evidence type="ECO:0000259" key="3">
    <source>
        <dbReference type="Pfam" id="PF24883"/>
    </source>
</evidence>
<dbReference type="InterPro" id="IPR056884">
    <property type="entry name" value="NPHP3-like_N"/>
</dbReference>
<comment type="caution">
    <text evidence="4">The sequence shown here is derived from an EMBL/GenBank/DDBJ whole genome shotgun (WGS) entry which is preliminary data.</text>
</comment>
<dbReference type="AlphaFoldDB" id="A0A8H6WZ55"/>
<keyword evidence="5" id="KW-1185">Reference proteome</keyword>
<dbReference type="InterPro" id="IPR027417">
    <property type="entry name" value="P-loop_NTPase"/>
</dbReference>
<feature type="compositionally biased region" description="Gly residues" evidence="2">
    <location>
        <begin position="14"/>
        <end position="36"/>
    </location>
</feature>
<evidence type="ECO:0000313" key="4">
    <source>
        <dbReference type="EMBL" id="KAF7331141.1"/>
    </source>
</evidence>
<protein>
    <submittedName>
        <fullName evidence="4">Putative nwd2 protein</fullName>
    </submittedName>
</protein>
<dbReference type="OrthoDB" id="5967843at2759"/>
<dbReference type="PANTHER" id="PTHR10039:SF14">
    <property type="entry name" value="NACHT DOMAIN-CONTAINING PROTEIN"/>
    <property type="match status" value="1"/>
</dbReference>
<reference evidence="4" key="1">
    <citation type="submission" date="2020-05" db="EMBL/GenBank/DDBJ databases">
        <title>Mycena genomes resolve the evolution of fungal bioluminescence.</title>
        <authorList>
            <person name="Tsai I.J."/>
        </authorList>
    </citation>
    <scope>NUCLEOTIDE SEQUENCE</scope>
    <source>
        <strain evidence="4">160909Yilan</strain>
    </source>
</reference>
<name>A0A8H6WZ55_9AGAR</name>
<feature type="domain" description="Nephrocystin 3-like N-terminal" evidence="3">
    <location>
        <begin position="99"/>
        <end position="254"/>
    </location>
</feature>
<keyword evidence="1" id="KW-0677">Repeat</keyword>
<proteinExistence type="predicted"/>
<evidence type="ECO:0000256" key="2">
    <source>
        <dbReference type="SAM" id="MobiDB-lite"/>
    </source>
</evidence>
<evidence type="ECO:0000313" key="5">
    <source>
        <dbReference type="Proteomes" id="UP000623467"/>
    </source>
</evidence>
<organism evidence="4 5">
    <name type="scientific">Mycena sanguinolenta</name>
    <dbReference type="NCBI Taxonomy" id="230812"/>
    <lineage>
        <taxon>Eukaryota</taxon>
        <taxon>Fungi</taxon>
        <taxon>Dikarya</taxon>
        <taxon>Basidiomycota</taxon>
        <taxon>Agaricomycotina</taxon>
        <taxon>Agaricomycetes</taxon>
        <taxon>Agaricomycetidae</taxon>
        <taxon>Agaricales</taxon>
        <taxon>Marasmiineae</taxon>
        <taxon>Mycenaceae</taxon>
        <taxon>Mycena</taxon>
    </lineage>
</organism>
<dbReference type="EMBL" id="JACAZH010000061">
    <property type="protein sequence ID" value="KAF7331141.1"/>
    <property type="molecule type" value="Genomic_DNA"/>
</dbReference>